<comment type="caution">
    <text evidence="2">The sequence shown here is derived from an EMBL/GenBank/DDBJ whole genome shotgun (WGS) entry which is preliminary data.</text>
</comment>
<dbReference type="Proteomes" id="UP000215413">
    <property type="component" value="Unassembled WGS sequence"/>
</dbReference>
<name>A0A233V2N4_FINMA</name>
<dbReference type="InterPro" id="IPR006448">
    <property type="entry name" value="Phage_term_ssu_P27"/>
</dbReference>
<evidence type="ECO:0000313" key="2">
    <source>
        <dbReference type="EMBL" id="OXZ26650.1"/>
    </source>
</evidence>
<proteinExistence type="predicted"/>
<organism evidence="2 3">
    <name type="scientific">Finegoldia magna</name>
    <name type="common">Peptostreptococcus magnus</name>
    <dbReference type="NCBI Taxonomy" id="1260"/>
    <lineage>
        <taxon>Bacteria</taxon>
        <taxon>Bacillati</taxon>
        <taxon>Bacillota</taxon>
        <taxon>Tissierellia</taxon>
        <taxon>Tissierellales</taxon>
        <taxon>Peptoniphilaceae</taxon>
        <taxon>Finegoldia</taxon>
    </lineage>
</organism>
<evidence type="ECO:0000256" key="1">
    <source>
        <dbReference type="SAM" id="MobiDB-lite"/>
    </source>
</evidence>
<accession>A0A233V2N4</accession>
<evidence type="ECO:0000313" key="3">
    <source>
        <dbReference type="Proteomes" id="UP000215413"/>
    </source>
</evidence>
<reference evidence="3" key="1">
    <citation type="submission" date="2017-04" db="EMBL/GenBank/DDBJ databases">
        <title>Finegoldia magna isolated from orthopedic joint implant-associated infections.</title>
        <authorList>
            <person name="Bjorklund S."/>
            <person name="Bruggemann H."/>
            <person name="Jensen A."/>
            <person name="Hellmark B."/>
            <person name="Soderquist B."/>
        </authorList>
    </citation>
    <scope>NUCLEOTIDE SEQUENCE [LARGE SCALE GENOMIC DNA]</scope>
    <source>
        <strain evidence="3">CCUG 54800</strain>
    </source>
</reference>
<feature type="region of interest" description="Disordered" evidence="1">
    <location>
        <begin position="1"/>
        <end position="49"/>
    </location>
</feature>
<dbReference type="EMBL" id="NDYC01000040">
    <property type="protein sequence ID" value="OXZ26650.1"/>
    <property type="molecule type" value="Genomic_DNA"/>
</dbReference>
<protein>
    <submittedName>
        <fullName evidence="2">Terminase</fullName>
    </submittedName>
</protein>
<sequence length="215" mass="24060">MPPSHAQKNGFKGPIKENNKLGGDTIAKDGTYRGGRRVKAGGKPQPAAEKIEKGKKVEILMNDIPTFTPEEIDAVDLPDGAVLDGTDMPAPSEYLSAKQKNGIPLGADEIYKETWGWLKQRNCENLVNPRLLESYSQAFARYIQCEEAISQFGLLGKHPTTGGVIASPFVQMSSQFQKTANLLWYEIYDIVKENCTEVYEDYGEDMMEKLLRQRR</sequence>
<dbReference type="AlphaFoldDB" id="A0A233V2N4"/>
<gene>
    <name evidence="2" type="ORF">B9N49_08120</name>
</gene>
<dbReference type="Pfam" id="PF05119">
    <property type="entry name" value="Terminase_4"/>
    <property type="match status" value="1"/>
</dbReference>